<dbReference type="Pfam" id="PF07758">
    <property type="entry name" value="DUF1614"/>
    <property type="match status" value="1"/>
</dbReference>
<organism evidence="3">
    <name type="scientific">bioreactor metagenome</name>
    <dbReference type="NCBI Taxonomy" id="1076179"/>
    <lineage>
        <taxon>unclassified sequences</taxon>
        <taxon>metagenomes</taxon>
        <taxon>ecological metagenomes</taxon>
    </lineage>
</organism>
<feature type="region of interest" description="Disordered" evidence="1">
    <location>
        <begin position="88"/>
        <end position="107"/>
    </location>
</feature>
<keyword evidence="2" id="KW-1133">Transmembrane helix</keyword>
<feature type="transmembrane region" description="Helical" evidence="2">
    <location>
        <begin position="134"/>
        <end position="160"/>
    </location>
</feature>
<feature type="transmembrane region" description="Helical" evidence="2">
    <location>
        <begin position="247"/>
        <end position="273"/>
    </location>
</feature>
<keyword evidence="2" id="KW-0812">Transmembrane</keyword>
<accession>A0A644U0I1</accession>
<feature type="transmembrane region" description="Helical" evidence="2">
    <location>
        <begin position="197"/>
        <end position="215"/>
    </location>
</feature>
<protein>
    <recommendedName>
        <fullName evidence="4">DUF1614 domain-containing protein</fullName>
    </recommendedName>
</protein>
<keyword evidence="2" id="KW-0472">Membrane</keyword>
<feature type="transmembrane region" description="Helical" evidence="2">
    <location>
        <begin position="221"/>
        <end position="240"/>
    </location>
</feature>
<evidence type="ECO:0000256" key="2">
    <source>
        <dbReference type="SAM" id="Phobius"/>
    </source>
</evidence>
<name>A0A644U0I1_9ZZZZ</name>
<dbReference type="AlphaFoldDB" id="A0A644U0I1"/>
<dbReference type="EMBL" id="VSSQ01000067">
    <property type="protein sequence ID" value="MPL72660.1"/>
    <property type="molecule type" value="Genomic_DNA"/>
</dbReference>
<feature type="transmembrane region" description="Helical" evidence="2">
    <location>
        <begin position="59"/>
        <end position="81"/>
    </location>
</feature>
<proteinExistence type="predicted"/>
<evidence type="ECO:0008006" key="4">
    <source>
        <dbReference type="Google" id="ProtNLM"/>
    </source>
</evidence>
<sequence>MVSDQITFISAPTNKIPVSKLFFSPISIWVLLALILLVVLGLPLLFFGLIGTALGGLGFGFWMIVLLVIAIIVGSFINIPLGTLKPRDRKPKEEPAPRKPSGQYAPSMYDKMYRTDRFEPEPYAAEAEPRSTRLFINLGGAVIPILISVYIILMGAFGSISSDPWYLVKMITALAITTICVYLAAKPVRGIGIATPFFVGPAVTLAAALILGGGFGLPAAGIAYTAGTLGTLIGADLLHLKDVSGKGAVMLSIGGAGTFDGIFLTGIITALIASF</sequence>
<comment type="caution">
    <text evidence="3">The sequence shown here is derived from an EMBL/GenBank/DDBJ whole genome shotgun (WGS) entry which is preliminary data.</text>
</comment>
<feature type="transmembrane region" description="Helical" evidence="2">
    <location>
        <begin position="21"/>
        <end position="47"/>
    </location>
</feature>
<feature type="transmembrane region" description="Helical" evidence="2">
    <location>
        <begin position="166"/>
        <end position="185"/>
    </location>
</feature>
<reference evidence="3" key="1">
    <citation type="submission" date="2019-08" db="EMBL/GenBank/DDBJ databases">
        <authorList>
            <person name="Kucharzyk K."/>
            <person name="Murdoch R.W."/>
            <person name="Higgins S."/>
            <person name="Loffler F."/>
        </authorList>
    </citation>
    <scope>NUCLEOTIDE SEQUENCE</scope>
</reference>
<dbReference type="InterPro" id="IPR011672">
    <property type="entry name" value="DUF1614"/>
</dbReference>
<evidence type="ECO:0000313" key="3">
    <source>
        <dbReference type="EMBL" id="MPL72660.1"/>
    </source>
</evidence>
<gene>
    <name evidence="3" type="ORF">SDC9_18448</name>
</gene>
<evidence type="ECO:0000256" key="1">
    <source>
        <dbReference type="SAM" id="MobiDB-lite"/>
    </source>
</evidence>